<organism evidence="3">
    <name type="scientific">Boseongicola sp. SB0664_bin_43</name>
    <dbReference type="NCBI Taxonomy" id="2604844"/>
    <lineage>
        <taxon>Bacteria</taxon>
        <taxon>Pseudomonadati</taxon>
        <taxon>Pseudomonadota</taxon>
        <taxon>Alphaproteobacteria</taxon>
        <taxon>Rhodobacterales</taxon>
        <taxon>Paracoccaceae</taxon>
        <taxon>Boseongicola</taxon>
    </lineage>
</organism>
<evidence type="ECO:0000256" key="2">
    <source>
        <dbReference type="ARBA" id="ARBA00022679"/>
    </source>
</evidence>
<reference evidence="3" key="1">
    <citation type="submission" date="2019-09" db="EMBL/GenBank/DDBJ databases">
        <title>Characterisation of the sponge microbiome using genome-centric metagenomics.</title>
        <authorList>
            <person name="Engelberts J.P."/>
            <person name="Robbins S.J."/>
            <person name="De Goeij J.M."/>
            <person name="Aranda M."/>
            <person name="Bell S.C."/>
            <person name="Webster N.S."/>
        </authorList>
    </citation>
    <scope>NUCLEOTIDE SEQUENCE</scope>
    <source>
        <strain evidence="3">SB0664_bin_43</strain>
    </source>
</reference>
<dbReference type="InterPro" id="IPR029063">
    <property type="entry name" value="SAM-dependent_MTases_sf"/>
</dbReference>
<evidence type="ECO:0000256" key="1">
    <source>
        <dbReference type="ARBA" id="ARBA00022603"/>
    </source>
</evidence>
<evidence type="ECO:0000313" key="3">
    <source>
        <dbReference type="EMBL" id="MXY33108.1"/>
    </source>
</evidence>
<accession>A0A6B0XX32</accession>
<dbReference type="SUPFAM" id="SSF53335">
    <property type="entry name" value="S-adenosyl-L-methionine-dependent methyltransferases"/>
    <property type="match status" value="1"/>
</dbReference>
<dbReference type="AlphaFoldDB" id="A0A6B0XX32"/>
<dbReference type="Pfam" id="PF02636">
    <property type="entry name" value="Methyltransf_28"/>
    <property type="match status" value="1"/>
</dbReference>
<dbReference type="GO" id="GO:0035243">
    <property type="term" value="F:protein-arginine omega-N symmetric methyltransferase activity"/>
    <property type="evidence" value="ECO:0007669"/>
    <property type="project" value="TreeGrafter"/>
</dbReference>
<keyword evidence="2 3" id="KW-0808">Transferase</keyword>
<dbReference type="EMBL" id="VXRY01000127">
    <property type="protein sequence ID" value="MXY33108.1"/>
    <property type="molecule type" value="Genomic_DNA"/>
</dbReference>
<dbReference type="GO" id="GO:0032259">
    <property type="term" value="P:methylation"/>
    <property type="evidence" value="ECO:0007669"/>
    <property type="project" value="UniProtKB-KW"/>
</dbReference>
<dbReference type="InterPro" id="IPR038375">
    <property type="entry name" value="NDUFAF7_sf"/>
</dbReference>
<proteinExistence type="predicted"/>
<gene>
    <name evidence="3" type="ORF">F4Y60_03265</name>
</gene>
<name>A0A6B0XX32_9RHOB</name>
<sequence length="354" mass="38721">MTELEKCLIQRIRSSGPMTVADYMHDCLLHPEFGYYSRRVPFGVSGDFTTAPEISQMFGELLGLALAQAWLDREAPRPVCLAELGPGRGTLMADILRASRAVPEFPEALSVHLVEASPVLRDVQRKTIDRPLHHHDSIESFPHVPLFLVANEFFDALPVRQFQRDGAAWRERMVGVDHDGSLALGLSDLVSSELLADRLDDTRDGDIVEIRPAASAIAGDIGARIAEFGGLALVVDYGGQRSLGDTLQAVQAHRSVPPLTDPGTADLTAHVDFEAIAHAARPAAHTRMLPQGEFLERLGIVHRAGRLAERLTGPALESHDAALRRLMHEDEMGTLFRAMALYQEGTPLPPGFTE</sequence>
<keyword evidence="1 3" id="KW-0489">Methyltransferase</keyword>
<dbReference type="InterPro" id="IPR003788">
    <property type="entry name" value="NDUFAF7"/>
</dbReference>
<comment type="caution">
    <text evidence="3">The sequence shown here is derived from an EMBL/GenBank/DDBJ whole genome shotgun (WGS) entry which is preliminary data.</text>
</comment>
<dbReference type="PANTHER" id="PTHR12049:SF7">
    <property type="entry name" value="PROTEIN ARGININE METHYLTRANSFERASE NDUFAF7, MITOCHONDRIAL"/>
    <property type="match status" value="1"/>
</dbReference>
<dbReference type="PANTHER" id="PTHR12049">
    <property type="entry name" value="PROTEIN ARGININE METHYLTRANSFERASE NDUFAF7, MITOCHONDRIAL"/>
    <property type="match status" value="1"/>
</dbReference>
<dbReference type="Gene3D" id="3.40.50.12710">
    <property type="match status" value="1"/>
</dbReference>
<protein>
    <submittedName>
        <fullName evidence="3">Class I SAM-dependent methyltransferase</fullName>
    </submittedName>
</protein>